<evidence type="ECO:0000256" key="1">
    <source>
        <dbReference type="SAM" id="MobiDB-lite"/>
    </source>
</evidence>
<dbReference type="EMBL" id="JAWQEG010000683">
    <property type="protein sequence ID" value="KAK3886644.1"/>
    <property type="molecule type" value="Genomic_DNA"/>
</dbReference>
<comment type="caution">
    <text evidence="2">The sequence shown here is derived from an EMBL/GenBank/DDBJ whole genome shotgun (WGS) entry which is preliminary data.</text>
</comment>
<evidence type="ECO:0000313" key="3">
    <source>
        <dbReference type="Proteomes" id="UP001286313"/>
    </source>
</evidence>
<keyword evidence="3" id="KW-1185">Reference proteome</keyword>
<organism evidence="2 3">
    <name type="scientific">Petrolisthes cinctipes</name>
    <name type="common">Flat porcelain crab</name>
    <dbReference type="NCBI Taxonomy" id="88211"/>
    <lineage>
        <taxon>Eukaryota</taxon>
        <taxon>Metazoa</taxon>
        <taxon>Ecdysozoa</taxon>
        <taxon>Arthropoda</taxon>
        <taxon>Crustacea</taxon>
        <taxon>Multicrustacea</taxon>
        <taxon>Malacostraca</taxon>
        <taxon>Eumalacostraca</taxon>
        <taxon>Eucarida</taxon>
        <taxon>Decapoda</taxon>
        <taxon>Pleocyemata</taxon>
        <taxon>Anomura</taxon>
        <taxon>Galatheoidea</taxon>
        <taxon>Porcellanidae</taxon>
        <taxon>Petrolisthes</taxon>
    </lineage>
</organism>
<proteinExistence type="predicted"/>
<feature type="compositionally biased region" description="Low complexity" evidence="1">
    <location>
        <begin position="55"/>
        <end position="70"/>
    </location>
</feature>
<dbReference type="Proteomes" id="UP001286313">
    <property type="component" value="Unassembled WGS sequence"/>
</dbReference>
<accession>A0AAE1KVR4</accession>
<gene>
    <name evidence="2" type="ORF">Pcinc_009214</name>
</gene>
<protein>
    <submittedName>
        <fullName evidence="2">Uncharacterized protein</fullName>
    </submittedName>
</protein>
<feature type="compositionally biased region" description="Polar residues" evidence="1">
    <location>
        <begin position="84"/>
        <end position="96"/>
    </location>
</feature>
<feature type="compositionally biased region" description="Polar residues" evidence="1">
    <location>
        <begin position="41"/>
        <end position="54"/>
    </location>
</feature>
<dbReference type="AlphaFoldDB" id="A0AAE1KVR4"/>
<name>A0AAE1KVR4_PETCI</name>
<evidence type="ECO:0000313" key="2">
    <source>
        <dbReference type="EMBL" id="KAK3886644.1"/>
    </source>
</evidence>
<sequence>MSITHTTGLHHPTNAHHPHHWASSQHQFPSLPIGSHHHTVKSSTQLGHITTQPDFSVSSPFTQQSPTTSVLEPTATPMPIATSLGPTTTSCSSSPLGTTTTGINIHSNAQVHHRAPITLHTCKITSVHSHFTN</sequence>
<feature type="region of interest" description="Disordered" evidence="1">
    <location>
        <begin position="1"/>
        <end position="96"/>
    </location>
</feature>
<reference evidence="2" key="1">
    <citation type="submission" date="2023-10" db="EMBL/GenBank/DDBJ databases">
        <title>Genome assemblies of two species of porcelain crab, Petrolisthes cinctipes and Petrolisthes manimaculis (Anomura: Porcellanidae).</title>
        <authorList>
            <person name="Angst P."/>
        </authorList>
    </citation>
    <scope>NUCLEOTIDE SEQUENCE</scope>
    <source>
        <strain evidence="2">PB745_01</strain>
        <tissue evidence="2">Gill</tissue>
    </source>
</reference>